<evidence type="ECO:0000313" key="4">
    <source>
        <dbReference type="Proteomes" id="UP000650467"/>
    </source>
</evidence>
<keyword evidence="2" id="KW-0812">Transmembrane</keyword>
<evidence type="ECO:0000256" key="2">
    <source>
        <dbReference type="SAM" id="Phobius"/>
    </source>
</evidence>
<keyword evidence="2" id="KW-1133">Transmembrane helix</keyword>
<dbReference type="EMBL" id="JAEHOC010000046">
    <property type="protein sequence ID" value="KAG2426635.1"/>
    <property type="molecule type" value="Genomic_DNA"/>
</dbReference>
<dbReference type="Proteomes" id="UP000650467">
    <property type="component" value="Unassembled WGS sequence"/>
</dbReference>
<gene>
    <name evidence="3" type="ORF">HXX76_012949</name>
</gene>
<name>A0A835SU33_CHLIN</name>
<proteinExistence type="predicted"/>
<reference evidence="3" key="1">
    <citation type="journal article" date="2020" name="bioRxiv">
        <title>Comparative genomics of Chlamydomonas.</title>
        <authorList>
            <person name="Craig R.J."/>
            <person name="Hasan A.R."/>
            <person name="Ness R.W."/>
            <person name="Keightley P.D."/>
        </authorList>
    </citation>
    <scope>NUCLEOTIDE SEQUENCE</scope>
    <source>
        <strain evidence="3">SAG 7.73</strain>
    </source>
</reference>
<evidence type="ECO:0000256" key="1">
    <source>
        <dbReference type="SAM" id="Coils"/>
    </source>
</evidence>
<feature type="coiled-coil region" evidence="1">
    <location>
        <begin position="9"/>
        <end position="47"/>
    </location>
</feature>
<accession>A0A835SU33</accession>
<feature type="transmembrane region" description="Helical" evidence="2">
    <location>
        <begin position="96"/>
        <end position="114"/>
    </location>
</feature>
<keyword evidence="2" id="KW-0472">Membrane</keyword>
<keyword evidence="4" id="KW-1185">Reference proteome</keyword>
<comment type="caution">
    <text evidence="3">The sequence shown here is derived from an EMBL/GenBank/DDBJ whole genome shotgun (WGS) entry which is preliminary data.</text>
</comment>
<protein>
    <submittedName>
        <fullName evidence="3">Uncharacterized protein</fullName>
    </submittedName>
</protein>
<keyword evidence="1" id="KW-0175">Coiled coil</keyword>
<sequence length="123" mass="13941">MDSAAMLQLEQVKQEFKEFKEQQDAKNAQQDEKNAQLDAKLAELQSMPGKCDSRRAQLLHTQAEQTQAPQSADFDAIASYGLVGAYLRGRLPYQNTVGLFLLTFSVAYFVGRYIQNKWYELGV</sequence>
<organism evidence="3 4">
    <name type="scientific">Chlamydomonas incerta</name>
    <dbReference type="NCBI Taxonomy" id="51695"/>
    <lineage>
        <taxon>Eukaryota</taxon>
        <taxon>Viridiplantae</taxon>
        <taxon>Chlorophyta</taxon>
        <taxon>core chlorophytes</taxon>
        <taxon>Chlorophyceae</taxon>
        <taxon>CS clade</taxon>
        <taxon>Chlamydomonadales</taxon>
        <taxon>Chlamydomonadaceae</taxon>
        <taxon>Chlamydomonas</taxon>
    </lineage>
</organism>
<dbReference type="AlphaFoldDB" id="A0A835SU33"/>
<evidence type="ECO:0000313" key="3">
    <source>
        <dbReference type="EMBL" id="KAG2426635.1"/>
    </source>
</evidence>